<dbReference type="eggNOG" id="ENOG502ZBPR">
    <property type="taxonomic scope" value="Bacteria"/>
</dbReference>
<keyword evidence="1" id="KW-0175">Coiled coil</keyword>
<proteinExistence type="predicted"/>
<dbReference type="Pfam" id="PF14335">
    <property type="entry name" value="DUF4391"/>
    <property type="match status" value="1"/>
</dbReference>
<evidence type="ECO:0008006" key="4">
    <source>
        <dbReference type="Google" id="ProtNLM"/>
    </source>
</evidence>
<evidence type="ECO:0000313" key="3">
    <source>
        <dbReference type="Proteomes" id="UP000000503"/>
    </source>
</evidence>
<dbReference type="Proteomes" id="UP000000503">
    <property type="component" value="Chromosome"/>
</dbReference>
<name>F8EYB3_GRAC1</name>
<evidence type="ECO:0000256" key="1">
    <source>
        <dbReference type="SAM" id="Coils"/>
    </source>
</evidence>
<protein>
    <recommendedName>
        <fullName evidence="4">DUF4391 domain-containing protein</fullName>
    </recommendedName>
</protein>
<sequence length="203" mass="23320">MLGLPRSTEVNRRVAKEKLYANATLTASVKDMIKDQIESVVWRNKLADSTMSVAAGEKVEEIQIFEIALRQKALDKRILPAIAKAIPYKILFLLTFEGEAQAWMEASGTFYSTDWFTLEGFTLKFEGLNLDAVYENLARQIAGGRLDAEDDIAKAVERDKQRQKLERDIAALEKKVLREKQFNRQVELNSELKRLRKELEELR</sequence>
<organism evidence="2 3">
    <name type="scientific">Gracilinema caldarium (strain ATCC 51460 / DSM 7334 / H1)</name>
    <name type="common">Treponema caldarium</name>
    <dbReference type="NCBI Taxonomy" id="744872"/>
    <lineage>
        <taxon>Bacteria</taxon>
        <taxon>Pseudomonadati</taxon>
        <taxon>Spirochaetota</taxon>
        <taxon>Spirochaetia</taxon>
        <taxon>Spirochaetales</taxon>
        <taxon>Breznakiellaceae</taxon>
        <taxon>Gracilinema</taxon>
    </lineage>
</organism>
<dbReference type="InterPro" id="IPR025503">
    <property type="entry name" value="DUF4391"/>
</dbReference>
<dbReference type="EMBL" id="CP002868">
    <property type="protein sequence ID" value="AEJ18272.1"/>
    <property type="molecule type" value="Genomic_DNA"/>
</dbReference>
<gene>
    <name evidence="2" type="ordered locus">Spica_0103</name>
</gene>
<dbReference type="STRING" id="744872.Spica_0103"/>
<dbReference type="AlphaFoldDB" id="F8EYB3"/>
<dbReference type="RefSeq" id="WP_013967585.1">
    <property type="nucleotide sequence ID" value="NC_015732.1"/>
</dbReference>
<dbReference type="KEGG" id="scd:Spica_0103"/>
<reference evidence="3" key="1">
    <citation type="journal article" date="2013" name="Stand. Genomic Sci.">
        <title>Genome sequence of the thermophilic fresh-water bacterium Spirochaeta caldaria type strain (H1(T)), reclassification of Spirochaeta caldaria, Spirochaeta stenostrepta, and Spirochaeta zuelzerae in the genus Treponema as Treponema caldaria comb. nov., Treponema stenostrepta comb. nov., and Treponema zuelzerae comb. nov., and emendation of the genus Treponema.</title>
        <authorList>
            <person name="Abt B."/>
            <person name="Goker M."/>
            <person name="Scheuner C."/>
            <person name="Han C."/>
            <person name="Lu M."/>
            <person name="Misra M."/>
            <person name="Lapidus A."/>
            <person name="Nolan M."/>
            <person name="Lucas S."/>
            <person name="Hammon N."/>
            <person name="Deshpande S."/>
            <person name="Cheng J.F."/>
            <person name="Tapia R."/>
            <person name="Goodwin L.A."/>
            <person name="Pitluck S."/>
            <person name="Liolios K."/>
            <person name="Pagani I."/>
            <person name="Ivanova N."/>
            <person name="Mavromatis K."/>
            <person name="Mikhailova N."/>
            <person name="Huntemann M."/>
            <person name="Pati A."/>
            <person name="Chen A."/>
            <person name="Palaniappan K."/>
            <person name="Land M."/>
            <person name="Hauser L."/>
            <person name="Jeffries C.D."/>
            <person name="Rohde M."/>
            <person name="Spring S."/>
            <person name="Gronow S."/>
            <person name="Detter J.C."/>
            <person name="Bristow J."/>
            <person name="Eisen J.A."/>
            <person name="Markowitz V."/>
            <person name="Hugenholtz P."/>
            <person name="Kyrpides N.C."/>
            <person name="Woyke T."/>
            <person name="Klenk H.P."/>
        </authorList>
    </citation>
    <scope>NUCLEOTIDE SEQUENCE</scope>
    <source>
        <strain evidence="3">ATCC 51460 / DSM 7334 / H1</strain>
    </source>
</reference>
<dbReference type="HOGENOM" id="CLU_084466_1_0_12"/>
<keyword evidence="3" id="KW-1185">Reference proteome</keyword>
<evidence type="ECO:0000313" key="2">
    <source>
        <dbReference type="EMBL" id="AEJ18272.1"/>
    </source>
</evidence>
<dbReference type="OrthoDB" id="9805811at2"/>
<accession>F8EYB3</accession>
<feature type="coiled-coil region" evidence="1">
    <location>
        <begin position="155"/>
        <end position="198"/>
    </location>
</feature>